<organism evidence="8 9">
    <name type="scientific">Dyadobacter chenwenxiniae</name>
    <dbReference type="NCBI Taxonomy" id="2906456"/>
    <lineage>
        <taxon>Bacteria</taxon>
        <taxon>Pseudomonadati</taxon>
        <taxon>Bacteroidota</taxon>
        <taxon>Cytophagia</taxon>
        <taxon>Cytophagales</taxon>
        <taxon>Spirosomataceae</taxon>
        <taxon>Dyadobacter</taxon>
    </lineage>
</organism>
<comment type="cofactor">
    <cofactor evidence="1">
        <name>FAD</name>
        <dbReference type="ChEBI" id="CHEBI:57692"/>
    </cofactor>
</comment>
<dbReference type="Pfam" id="PF05199">
    <property type="entry name" value="GMC_oxred_C"/>
    <property type="match status" value="1"/>
</dbReference>
<dbReference type="InterPro" id="IPR007867">
    <property type="entry name" value="GMC_OxRtase_C"/>
</dbReference>
<evidence type="ECO:0000256" key="4">
    <source>
        <dbReference type="ARBA" id="ARBA00022827"/>
    </source>
</evidence>
<gene>
    <name evidence="8" type="ORF">LXM26_03635</name>
</gene>
<dbReference type="AlphaFoldDB" id="A0A9X1PIH7"/>
<sequence>MALPRLIPASDSVNVQQTTFGLDVIPRFVCNTWDEATSDSEGIDVVVIGSGMYGGYCASKIYEMSRERFAQGDATKALRVLVLEAGPFVVAEHTQNIPNLGLFDPAGAGPVSVGSGSNPGTRNLVWGVGWRSNQPFVGQAYCVGGKGIYWGGWCPRLQESDLKEWPEEVRNYLLDVNDNNPVGTRPISHKDPVTEKTFVRGEPLSAYEAVEYEIGVAPGDDFVFDPISFNKEGPEPVGLNEALRVFLTKQQATIDPRITQILPAPIAVQTQSYISGLFALDKYSSVPALTASTRADHGDGRSSDLRMCVVPLTHVIKLECAPAGAESPETGTRLVDRIVVNTPGGRKTLNLGPHCQVVLAMSSIESTRLALESFSLESSRLRAPGEELMGRNFMIHIRSDIKFKVEREKFAAFVATQWPGKKLADVLQLASLHVQCEGAHGTYQYQLYAATNTFGPDSNMYKMVPDLQIQSRIADDFDSESISLVLRSSGEVKGGRNTVLKDPAFDYVDLAGDADSDFEFGHRRAWVQFKTNPDHTSDLIWLDMHDTAHAIARALANGGSLTYDADYTLPAFSRQQGVGTTFHDAGTLWMGDHPDTSVTDANGHFHHVTNAYCADQALFTTVGSANPVLTGLGLARKVADDIVSRHGSYTAPASELTGFRIESLAPGRGWKTAPYNGIRLLDSDIIETNPDQGIGIYYLPEELDDFELSVEWKAFRTPAFPNSGILLRMPDPSAVNFNDQAQFDAFYESSIEVQIDDLGKNFDKDRIPQSIFGDSKYKTGAIYGVSPARQWASTVLAPDGPLTTERYWNLYQISVNQNEITVRLNGKLVNKATLPVSKRTKGFLGFQFHTGRVQFRNLHIK</sequence>
<keyword evidence="3" id="KW-0285">Flavoprotein</keyword>
<feature type="domain" description="3-keto-alpha-glucoside-1,2-lyase/3-keto-2-hydroxy-glucal hydratase" evidence="7">
    <location>
        <begin position="669"/>
        <end position="861"/>
    </location>
</feature>
<dbReference type="PANTHER" id="PTHR42784:SF1">
    <property type="entry name" value="PYRANOSE 2-OXIDASE"/>
    <property type="match status" value="1"/>
</dbReference>
<comment type="caution">
    <text evidence="8">The sequence shown here is derived from an EMBL/GenBank/DDBJ whole genome shotgun (WGS) entry which is preliminary data.</text>
</comment>
<evidence type="ECO:0000313" key="8">
    <source>
        <dbReference type="EMBL" id="MCF0060569.1"/>
    </source>
</evidence>
<dbReference type="Gene3D" id="2.60.120.560">
    <property type="entry name" value="Exo-inulinase, domain 1"/>
    <property type="match status" value="1"/>
</dbReference>
<dbReference type="SUPFAM" id="SSF51905">
    <property type="entry name" value="FAD/NAD(P)-binding domain"/>
    <property type="match status" value="1"/>
</dbReference>
<proteinExistence type="inferred from homology"/>
<dbReference type="RefSeq" id="WP_234653414.1">
    <property type="nucleotide sequence ID" value="NZ_CP094997.1"/>
</dbReference>
<protein>
    <submittedName>
        <fullName evidence="8">DUF1080 domain-containing protein</fullName>
    </submittedName>
</protein>
<dbReference type="InterPro" id="IPR010496">
    <property type="entry name" value="AL/BT2_dom"/>
</dbReference>
<dbReference type="EMBL" id="JAJTTC010000001">
    <property type="protein sequence ID" value="MCF0060569.1"/>
    <property type="molecule type" value="Genomic_DNA"/>
</dbReference>
<dbReference type="InterPro" id="IPR051473">
    <property type="entry name" value="P2Ox-like"/>
</dbReference>
<reference evidence="8" key="1">
    <citation type="submission" date="2021-12" db="EMBL/GenBank/DDBJ databases">
        <title>Novel species in genus Dyadobacter.</title>
        <authorList>
            <person name="Ma C."/>
        </authorList>
    </citation>
    <scope>NUCLEOTIDE SEQUENCE</scope>
    <source>
        <strain evidence="8">LJ419</strain>
    </source>
</reference>
<accession>A0A9X1PIH7</accession>
<dbReference type="InterPro" id="IPR036188">
    <property type="entry name" value="FAD/NAD-bd_sf"/>
</dbReference>
<evidence type="ECO:0000313" key="9">
    <source>
        <dbReference type="Proteomes" id="UP001139000"/>
    </source>
</evidence>
<evidence type="ECO:0000256" key="3">
    <source>
        <dbReference type="ARBA" id="ARBA00022630"/>
    </source>
</evidence>
<dbReference type="Proteomes" id="UP001139000">
    <property type="component" value="Unassembled WGS sequence"/>
</dbReference>
<evidence type="ECO:0000259" key="7">
    <source>
        <dbReference type="Pfam" id="PF06439"/>
    </source>
</evidence>
<feature type="domain" description="Glucose-methanol-choline oxidoreductase C-terminal" evidence="6">
    <location>
        <begin position="565"/>
        <end position="635"/>
    </location>
</feature>
<keyword evidence="9" id="KW-1185">Reference proteome</keyword>
<dbReference type="Gene3D" id="3.50.50.60">
    <property type="entry name" value="FAD/NAD(P)-binding domain"/>
    <property type="match status" value="2"/>
</dbReference>
<keyword evidence="5" id="KW-0560">Oxidoreductase</keyword>
<name>A0A9X1PIH7_9BACT</name>
<evidence type="ECO:0000259" key="6">
    <source>
        <dbReference type="Pfam" id="PF05199"/>
    </source>
</evidence>
<comment type="similarity">
    <text evidence="2">Belongs to the GMC oxidoreductase family.</text>
</comment>
<dbReference type="GO" id="GO:0016787">
    <property type="term" value="F:hydrolase activity"/>
    <property type="evidence" value="ECO:0007669"/>
    <property type="project" value="InterPro"/>
</dbReference>
<evidence type="ECO:0000256" key="5">
    <source>
        <dbReference type="ARBA" id="ARBA00023002"/>
    </source>
</evidence>
<keyword evidence="4" id="KW-0274">FAD</keyword>
<evidence type="ECO:0000256" key="1">
    <source>
        <dbReference type="ARBA" id="ARBA00001974"/>
    </source>
</evidence>
<dbReference type="GO" id="GO:0016614">
    <property type="term" value="F:oxidoreductase activity, acting on CH-OH group of donors"/>
    <property type="evidence" value="ECO:0007669"/>
    <property type="project" value="InterPro"/>
</dbReference>
<dbReference type="PANTHER" id="PTHR42784">
    <property type="entry name" value="PYRANOSE 2-OXIDASE"/>
    <property type="match status" value="1"/>
</dbReference>
<evidence type="ECO:0000256" key="2">
    <source>
        <dbReference type="ARBA" id="ARBA00010790"/>
    </source>
</evidence>
<dbReference type="Pfam" id="PF06439">
    <property type="entry name" value="3keto-disac_hyd"/>
    <property type="match status" value="1"/>
</dbReference>